<evidence type="ECO:0000256" key="2">
    <source>
        <dbReference type="ARBA" id="ARBA00022630"/>
    </source>
</evidence>
<dbReference type="InterPro" id="IPR044152">
    <property type="entry name" value="YqjM-like"/>
</dbReference>
<evidence type="ECO:0000259" key="6">
    <source>
        <dbReference type="Pfam" id="PF00724"/>
    </source>
</evidence>
<dbReference type="Gene3D" id="3.20.20.70">
    <property type="entry name" value="Aldolase class I"/>
    <property type="match status" value="1"/>
</dbReference>
<keyword evidence="3" id="KW-0288">FMN</keyword>
<dbReference type="PANTHER" id="PTHR43303">
    <property type="entry name" value="NADPH DEHYDROGENASE C23G7.10C-RELATED"/>
    <property type="match status" value="1"/>
</dbReference>
<dbReference type="InterPro" id="IPR013785">
    <property type="entry name" value="Aldolase_TIM"/>
</dbReference>
<sequence>MSTASCDTSAVPFGGDHGDLDFSPMFTPITVRGMTLANRFVLPAMQRKWCANGEPMPQLIEYYRRRVLGGSALVITEACAVDHPTATQVPHYGWISEATRDAWADGVRRVRSAGGHMFVQLFHEGACRSEGGDGPLSAYPTLSPSGLEHPDVPRGRAATGRELKEIKDAFVRGARITKEVGASGVEVHACHGYLLDQFLWAGTNRRTDGYGGPDIRDRVRFPAEIVAAIRDAVGPDFPISLRFSQWKEIDYGARIAETPGELELMLAILRDAGVDMFHASARRFWIPEWPGSGLGIAGWTKKLTDAVVIGVGSVGYDLDVMESLRTQKEANSTGRAGLAELLRRFTGGEFDLMSVGRGQIADAEWVHKVREGRFSDIRPFVRADVRSQAEP</sequence>
<dbReference type="Pfam" id="PF00724">
    <property type="entry name" value="Oxidored_FMN"/>
    <property type="match status" value="1"/>
</dbReference>
<keyword evidence="2" id="KW-0285">Flavoprotein</keyword>
<keyword evidence="8" id="KW-1185">Reference proteome</keyword>
<keyword evidence="4" id="KW-0521">NADP</keyword>
<evidence type="ECO:0000256" key="1">
    <source>
        <dbReference type="ARBA" id="ARBA00001917"/>
    </source>
</evidence>
<dbReference type="RefSeq" id="WP_241036505.1">
    <property type="nucleotide sequence ID" value="NZ_BAAAJF010000002.1"/>
</dbReference>
<evidence type="ECO:0000256" key="5">
    <source>
        <dbReference type="ARBA" id="ARBA00023002"/>
    </source>
</evidence>
<proteinExistence type="predicted"/>
<comment type="caution">
    <text evidence="7">The sequence shown here is derived from an EMBL/GenBank/DDBJ whole genome shotgun (WGS) entry which is preliminary data.</text>
</comment>
<protein>
    <submittedName>
        <fullName evidence="7">12-oxophytodienoate reductase</fullName>
    </submittedName>
</protein>
<comment type="cofactor">
    <cofactor evidence="1">
        <name>FMN</name>
        <dbReference type="ChEBI" id="CHEBI:58210"/>
    </cofactor>
</comment>
<dbReference type="InterPro" id="IPR001155">
    <property type="entry name" value="OxRdtase_FMN_N"/>
</dbReference>
<dbReference type="EMBL" id="JAKXMK010000009">
    <property type="protein sequence ID" value="MCH6166475.1"/>
    <property type="molecule type" value="Genomic_DNA"/>
</dbReference>
<organism evidence="7 8">
    <name type="scientific">Pseudonocardia alaniniphila</name>
    <dbReference type="NCBI Taxonomy" id="75291"/>
    <lineage>
        <taxon>Bacteria</taxon>
        <taxon>Bacillati</taxon>
        <taxon>Actinomycetota</taxon>
        <taxon>Actinomycetes</taxon>
        <taxon>Pseudonocardiales</taxon>
        <taxon>Pseudonocardiaceae</taxon>
        <taxon>Pseudonocardia</taxon>
    </lineage>
</organism>
<evidence type="ECO:0000313" key="8">
    <source>
        <dbReference type="Proteomes" id="UP001299970"/>
    </source>
</evidence>
<accession>A0ABS9TD55</accession>
<evidence type="ECO:0000256" key="3">
    <source>
        <dbReference type="ARBA" id="ARBA00022643"/>
    </source>
</evidence>
<reference evidence="7 8" key="1">
    <citation type="submission" date="2022-03" db="EMBL/GenBank/DDBJ databases">
        <title>Pseudonocardia alaer sp. nov., a novel actinomycete isolated from reed forest soil.</title>
        <authorList>
            <person name="Wang L."/>
        </authorList>
    </citation>
    <scope>NUCLEOTIDE SEQUENCE [LARGE SCALE GENOMIC DNA]</scope>
    <source>
        <strain evidence="7 8">Y-16303</strain>
    </source>
</reference>
<gene>
    <name evidence="7" type="ORF">MMF94_12355</name>
</gene>
<evidence type="ECO:0000256" key="4">
    <source>
        <dbReference type="ARBA" id="ARBA00022857"/>
    </source>
</evidence>
<dbReference type="Proteomes" id="UP001299970">
    <property type="component" value="Unassembled WGS sequence"/>
</dbReference>
<evidence type="ECO:0000313" key="7">
    <source>
        <dbReference type="EMBL" id="MCH6166475.1"/>
    </source>
</evidence>
<dbReference type="SUPFAM" id="SSF51395">
    <property type="entry name" value="FMN-linked oxidoreductases"/>
    <property type="match status" value="1"/>
</dbReference>
<name>A0ABS9TD55_9PSEU</name>
<feature type="domain" description="NADH:flavin oxidoreductase/NADH oxidase N-terminal" evidence="6">
    <location>
        <begin position="25"/>
        <end position="373"/>
    </location>
</feature>
<dbReference type="PANTHER" id="PTHR43303:SF4">
    <property type="entry name" value="NADPH DEHYDROGENASE C23G7.10C-RELATED"/>
    <property type="match status" value="1"/>
</dbReference>
<keyword evidence="5" id="KW-0560">Oxidoreductase</keyword>